<sequence length="169" mass="18566">MFDRLATSLRTPPSRAHFRPFLGETLWLVPLLLLLGAVGGLMHWRPLFDVTILKLAVVAIVVPALGEELLFRAALLPRPRPNAPLPRTAVALSALLFVAWHALQIFVFGPDWGRTVLDPWFLAAAAALGIACARVYWRTGSLWPSVGLHWLVVIGWKALLSGPSPWQAA</sequence>
<feature type="transmembrane region" description="Helical" evidence="1">
    <location>
        <begin position="21"/>
        <end position="44"/>
    </location>
</feature>
<dbReference type="Pfam" id="PF02517">
    <property type="entry name" value="Rce1-like"/>
    <property type="match status" value="1"/>
</dbReference>
<feature type="transmembrane region" description="Helical" evidence="1">
    <location>
        <begin position="56"/>
        <end position="76"/>
    </location>
</feature>
<dbReference type="Proteomes" id="UP000309848">
    <property type="component" value="Unassembled WGS sequence"/>
</dbReference>
<name>A0A4S1WL68_9SPHN</name>
<dbReference type="RefSeq" id="WP_135985134.1">
    <property type="nucleotide sequence ID" value="NZ_JAASQM010000004.1"/>
</dbReference>
<protein>
    <submittedName>
        <fullName evidence="3">CPBP family intramembrane metalloprotease</fullName>
    </submittedName>
</protein>
<dbReference type="EMBL" id="SRXU01000004">
    <property type="protein sequence ID" value="TGX42530.1"/>
    <property type="molecule type" value="Genomic_DNA"/>
</dbReference>
<keyword evidence="1" id="KW-0812">Transmembrane</keyword>
<feature type="domain" description="CAAX prenyl protease 2/Lysostaphin resistance protein A-like" evidence="2">
    <location>
        <begin position="53"/>
        <end position="152"/>
    </location>
</feature>
<evidence type="ECO:0000259" key="2">
    <source>
        <dbReference type="Pfam" id="PF02517"/>
    </source>
</evidence>
<dbReference type="OrthoDB" id="193898at2"/>
<keyword evidence="1" id="KW-1133">Transmembrane helix</keyword>
<keyword evidence="3" id="KW-0482">Metalloprotease</keyword>
<feature type="transmembrane region" description="Helical" evidence="1">
    <location>
        <begin position="88"/>
        <end position="108"/>
    </location>
</feature>
<dbReference type="GO" id="GO:0080120">
    <property type="term" value="P:CAAX-box protein maturation"/>
    <property type="evidence" value="ECO:0007669"/>
    <property type="project" value="UniProtKB-ARBA"/>
</dbReference>
<dbReference type="GO" id="GO:0004175">
    <property type="term" value="F:endopeptidase activity"/>
    <property type="evidence" value="ECO:0007669"/>
    <property type="project" value="UniProtKB-ARBA"/>
</dbReference>
<accession>A0A4S1WL68</accession>
<keyword evidence="4" id="KW-1185">Reference proteome</keyword>
<keyword evidence="3" id="KW-0378">Hydrolase</keyword>
<reference evidence="3 4" key="1">
    <citation type="submission" date="2019-04" db="EMBL/GenBank/DDBJ databases">
        <title>Sphingomonas psychrotolerans sp. nov., isolated from soil in the Tianshan Mountains, Xinjiang, China.</title>
        <authorList>
            <person name="Luo Y."/>
            <person name="Sheng H."/>
        </authorList>
    </citation>
    <scope>NUCLEOTIDE SEQUENCE [LARGE SCALE GENOMIC DNA]</scope>
    <source>
        <strain evidence="3 4">KIS18-15</strain>
    </source>
</reference>
<dbReference type="InterPro" id="IPR003675">
    <property type="entry name" value="Rce1/LyrA-like_dom"/>
</dbReference>
<dbReference type="GO" id="GO:0008237">
    <property type="term" value="F:metallopeptidase activity"/>
    <property type="evidence" value="ECO:0007669"/>
    <property type="project" value="UniProtKB-KW"/>
</dbReference>
<organism evidence="3 4">
    <name type="scientific">Sphingomonas naasensis</name>
    <dbReference type="NCBI Taxonomy" id="1344951"/>
    <lineage>
        <taxon>Bacteria</taxon>
        <taxon>Pseudomonadati</taxon>
        <taxon>Pseudomonadota</taxon>
        <taxon>Alphaproteobacteria</taxon>
        <taxon>Sphingomonadales</taxon>
        <taxon>Sphingomonadaceae</taxon>
        <taxon>Sphingomonas</taxon>
    </lineage>
</organism>
<evidence type="ECO:0000256" key="1">
    <source>
        <dbReference type="SAM" id="Phobius"/>
    </source>
</evidence>
<evidence type="ECO:0000313" key="4">
    <source>
        <dbReference type="Proteomes" id="UP000309848"/>
    </source>
</evidence>
<proteinExistence type="predicted"/>
<evidence type="ECO:0000313" key="3">
    <source>
        <dbReference type="EMBL" id="TGX42530.1"/>
    </source>
</evidence>
<dbReference type="GO" id="GO:0006508">
    <property type="term" value="P:proteolysis"/>
    <property type="evidence" value="ECO:0007669"/>
    <property type="project" value="UniProtKB-KW"/>
</dbReference>
<keyword evidence="3" id="KW-0645">Protease</keyword>
<feature type="transmembrane region" description="Helical" evidence="1">
    <location>
        <begin position="120"/>
        <end position="137"/>
    </location>
</feature>
<keyword evidence="1" id="KW-0472">Membrane</keyword>
<gene>
    <name evidence="3" type="ORF">E5A74_11895</name>
</gene>
<dbReference type="AlphaFoldDB" id="A0A4S1WL68"/>
<comment type="caution">
    <text evidence="3">The sequence shown here is derived from an EMBL/GenBank/DDBJ whole genome shotgun (WGS) entry which is preliminary data.</text>
</comment>